<accession>A0ABN3EZ79</accession>
<gene>
    <name evidence="2" type="ORF">GCM10010430_74060</name>
</gene>
<evidence type="ECO:0000313" key="2">
    <source>
        <dbReference type="EMBL" id="GAA2277407.1"/>
    </source>
</evidence>
<feature type="region of interest" description="Disordered" evidence="1">
    <location>
        <begin position="1"/>
        <end position="60"/>
    </location>
</feature>
<dbReference type="EMBL" id="BAAATR010000058">
    <property type="protein sequence ID" value="GAA2277407.1"/>
    <property type="molecule type" value="Genomic_DNA"/>
</dbReference>
<dbReference type="Proteomes" id="UP001500305">
    <property type="component" value="Unassembled WGS sequence"/>
</dbReference>
<feature type="compositionally biased region" description="Basic residues" evidence="1">
    <location>
        <begin position="33"/>
        <end position="47"/>
    </location>
</feature>
<protein>
    <submittedName>
        <fullName evidence="2">Uncharacterized protein</fullName>
    </submittedName>
</protein>
<reference evidence="2 3" key="1">
    <citation type="journal article" date="2019" name="Int. J. Syst. Evol. Microbiol.">
        <title>The Global Catalogue of Microorganisms (GCM) 10K type strain sequencing project: providing services to taxonomists for standard genome sequencing and annotation.</title>
        <authorList>
            <consortium name="The Broad Institute Genomics Platform"/>
            <consortium name="The Broad Institute Genome Sequencing Center for Infectious Disease"/>
            <person name="Wu L."/>
            <person name="Ma J."/>
        </authorList>
    </citation>
    <scope>NUCLEOTIDE SEQUENCE [LARGE SCALE GENOMIC DNA]</scope>
    <source>
        <strain evidence="2 3">JCM 7356</strain>
    </source>
</reference>
<evidence type="ECO:0000313" key="3">
    <source>
        <dbReference type="Proteomes" id="UP001500305"/>
    </source>
</evidence>
<comment type="caution">
    <text evidence="2">The sequence shown here is derived from an EMBL/GenBank/DDBJ whole genome shotgun (WGS) entry which is preliminary data.</text>
</comment>
<organism evidence="2 3">
    <name type="scientific">Kitasatospora cystarginea</name>
    <dbReference type="NCBI Taxonomy" id="58350"/>
    <lineage>
        <taxon>Bacteria</taxon>
        <taxon>Bacillati</taxon>
        <taxon>Actinomycetota</taxon>
        <taxon>Actinomycetes</taxon>
        <taxon>Kitasatosporales</taxon>
        <taxon>Streptomycetaceae</taxon>
        <taxon>Kitasatospora</taxon>
    </lineage>
</organism>
<evidence type="ECO:0000256" key="1">
    <source>
        <dbReference type="SAM" id="MobiDB-lite"/>
    </source>
</evidence>
<proteinExistence type="predicted"/>
<sequence length="100" mass="10658">MAAAGGAGPAHWKAARTAPVGTLPQPLSDARRQGLRRAGRTLLRSHRPNSPAPCPPRAATDTRWIHIADQDDQQAGKAVASHEGERKVRIAPKMLVTEAT</sequence>
<name>A0ABN3EZ79_9ACTN</name>
<keyword evidence="3" id="KW-1185">Reference proteome</keyword>